<keyword evidence="6" id="KW-1185">Reference proteome</keyword>
<feature type="repeat" description="TPR" evidence="3">
    <location>
        <begin position="199"/>
        <end position="232"/>
    </location>
</feature>
<feature type="region of interest" description="Disordered" evidence="4">
    <location>
        <begin position="1"/>
        <end position="23"/>
    </location>
</feature>
<evidence type="ECO:0000256" key="3">
    <source>
        <dbReference type="PROSITE-ProRule" id="PRU00339"/>
    </source>
</evidence>
<organism evidence="5 6">
    <name type="scientific">Afipia carboxydohydrogena</name>
    <name type="common">Pseudomonas carboxydohydrogena</name>
    <dbReference type="NCBI Taxonomy" id="290"/>
    <lineage>
        <taxon>Bacteria</taxon>
        <taxon>Pseudomonadati</taxon>
        <taxon>Pseudomonadota</taxon>
        <taxon>Alphaproteobacteria</taxon>
        <taxon>Hyphomicrobiales</taxon>
        <taxon>Nitrobacteraceae</taxon>
        <taxon>Afipia</taxon>
    </lineage>
</organism>
<evidence type="ECO:0000313" key="6">
    <source>
        <dbReference type="Proteomes" id="UP001213907"/>
    </source>
</evidence>
<dbReference type="PROSITE" id="PS50293">
    <property type="entry name" value="TPR_REGION"/>
    <property type="match status" value="2"/>
</dbReference>
<dbReference type="Gene3D" id="1.25.40.10">
    <property type="entry name" value="Tetratricopeptide repeat domain"/>
    <property type="match status" value="3"/>
</dbReference>
<sequence length="609" mass="67656">MRIASETAPMNRQQRRAAAKSHAPGGLQPAAALQLGIASHQIGRLAEAEAYYREALGGERQQPDALHLIGVVFMQTGRLPQGVELIRRAILLNDTNAEYFSNFGAGLNRLGDLDGAADAFCRALELKPDFATAFHDYGNVLLKQGKLEEALVCFTRAIGIDPFYTNAHHQRAKVLQRLGRHEEALAAFNEALAIKPDNAEALCRRGLVLLAMKRFDEALASAEQAKRIDPSYAEAFNVCGSTLHRIDRFDEALVNFDRALSLAPERTEVLLNRAATLDEMHRFQDGARDIAAALRNNPSYADIHWNDCLHRLLLGDFAGGWPKAEWRWKSPSLMMRNPHAAAPQWMGEPIEGKTILLYSDQGMGDAIFFARYAPLVAARGARVILQVEPLLIDLLRNVDGVAMCVEKGVQPPPFDLQCSLMSLPLAFGTTADSIPAKAPYLHPAIDHERWQERLAGLRAPRVGLVWSGNPNHINDHRRSIAFAQLAPLFSLPMTFVSLQKDIRPADRLAMAKHPQVLDLGSEVENFTDTAAVLSCLDVLISVDTSAVHLAGALGRPVWVLLPYTPDWRWLLDRQDSPWYPSARLFRQDAARDWSAVIDDVRMALQKLRR</sequence>
<dbReference type="Pfam" id="PF13181">
    <property type="entry name" value="TPR_8"/>
    <property type="match status" value="1"/>
</dbReference>
<dbReference type="InterPro" id="IPR011990">
    <property type="entry name" value="TPR-like_helical_dom_sf"/>
</dbReference>
<feature type="repeat" description="TPR" evidence="3">
    <location>
        <begin position="131"/>
        <end position="164"/>
    </location>
</feature>
<feature type="repeat" description="TPR" evidence="3">
    <location>
        <begin position="165"/>
        <end position="198"/>
    </location>
</feature>
<dbReference type="InterPro" id="IPR019734">
    <property type="entry name" value="TPR_rpt"/>
</dbReference>
<dbReference type="EMBL" id="CP113162">
    <property type="protein sequence ID" value="WEF52618.1"/>
    <property type="molecule type" value="Genomic_DNA"/>
</dbReference>
<proteinExistence type="predicted"/>
<dbReference type="Gene3D" id="3.40.50.2000">
    <property type="entry name" value="Glycogen Phosphorylase B"/>
    <property type="match status" value="1"/>
</dbReference>
<reference evidence="5 6" key="1">
    <citation type="submission" date="2022-11" db="EMBL/GenBank/DDBJ databases">
        <authorList>
            <person name="Siebert D."/>
            <person name="Busche T."/>
            <person name="Saydam E."/>
            <person name="Kalinowski J."/>
            <person name="Ruckert C."/>
            <person name="Blombach B."/>
        </authorList>
    </citation>
    <scope>NUCLEOTIDE SEQUENCE [LARGE SCALE GENOMIC DNA]</scope>
    <source>
        <strain evidence="5 6">DSM 1083</strain>
    </source>
</reference>
<feature type="repeat" description="TPR" evidence="3">
    <location>
        <begin position="233"/>
        <end position="266"/>
    </location>
</feature>
<evidence type="ECO:0000313" key="5">
    <source>
        <dbReference type="EMBL" id="WEF52618.1"/>
    </source>
</evidence>
<evidence type="ECO:0000256" key="4">
    <source>
        <dbReference type="SAM" id="MobiDB-lite"/>
    </source>
</evidence>
<dbReference type="RefSeq" id="WP_275248159.1">
    <property type="nucleotide sequence ID" value="NZ_BAABDX010000001.1"/>
</dbReference>
<gene>
    <name evidence="5" type="ORF">AFIC_001113</name>
</gene>
<name>A0ABY8BRL9_AFICR</name>
<dbReference type="Pfam" id="PF13424">
    <property type="entry name" value="TPR_12"/>
    <property type="match status" value="1"/>
</dbReference>
<keyword evidence="2 3" id="KW-0802">TPR repeat</keyword>
<protein>
    <submittedName>
        <fullName evidence="5">Tetratricopeptide repeat-containing glycosyltransferase family protein</fullName>
    </submittedName>
</protein>
<dbReference type="PROSITE" id="PS50005">
    <property type="entry name" value="TPR"/>
    <property type="match status" value="6"/>
</dbReference>
<dbReference type="Proteomes" id="UP001213907">
    <property type="component" value="Chromosome"/>
</dbReference>
<dbReference type="PANTHER" id="PTHR44943:SF8">
    <property type="entry name" value="TPR REPEAT-CONTAINING PROTEIN MJ0263"/>
    <property type="match status" value="1"/>
</dbReference>
<evidence type="ECO:0000256" key="2">
    <source>
        <dbReference type="ARBA" id="ARBA00022803"/>
    </source>
</evidence>
<dbReference type="InterPro" id="IPR051685">
    <property type="entry name" value="Ycf3/AcsC/BcsC/TPR_MFPF"/>
</dbReference>
<accession>A0ABY8BRL9</accession>
<keyword evidence="1" id="KW-0677">Repeat</keyword>
<evidence type="ECO:0000256" key="1">
    <source>
        <dbReference type="ARBA" id="ARBA00022737"/>
    </source>
</evidence>
<dbReference type="Pfam" id="PF00515">
    <property type="entry name" value="TPR_1"/>
    <property type="match status" value="1"/>
</dbReference>
<dbReference type="SUPFAM" id="SSF53756">
    <property type="entry name" value="UDP-Glycosyltransferase/glycogen phosphorylase"/>
    <property type="match status" value="1"/>
</dbReference>
<feature type="repeat" description="TPR" evidence="3">
    <location>
        <begin position="63"/>
        <end position="96"/>
    </location>
</feature>
<dbReference type="PANTHER" id="PTHR44943">
    <property type="entry name" value="CELLULOSE SYNTHASE OPERON PROTEIN C"/>
    <property type="match status" value="1"/>
</dbReference>
<feature type="repeat" description="TPR" evidence="3">
    <location>
        <begin position="97"/>
        <end position="130"/>
    </location>
</feature>
<dbReference type="SMART" id="SM00028">
    <property type="entry name" value="TPR"/>
    <property type="match status" value="8"/>
</dbReference>
<dbReference type="SUPFAM" id="SSF48452">
    <property type="entry name" value="TPR-like"/>
    <property type="match status" value="2"/>
</dbReference>